<keyword evidence="2" id="KW-1185">Reference proteome</keyword>
<evidence type="ECO:0000313" key="1">
    <source>
        <dbReference type="EMBL" id="RKS83329.1"/>
    </source>
</evidence>
<dbReference type="AlphaFoldDB" id="A0A495R7V5"/>
<organism evidence="1 2">
    <name type="scientific">Haloarcula quadrata</name>
    <dbReference type="NCBI Taxonomy" id="182779"/>
    <lineage>
        <taxon>Archaea</taxon>
        <taxon>Methanobacteriati</taxon>
        <taxon>Methanobacteriota</taxon>
        <taxon>Stenosarchaea group</taxon>
        <taxon>Halobacteria</taxon>
        <taxon>Halobacteriales</taxon>
        <taxon>Haloarculaceae</taxon>
        <taxon>Haloarcula</taxon>
    </lineage>
</organism>
<dbReference type="Pfam" id="PF10934">
    <property type="entry name" value="Sheath_initiator"/>
    <property type="match status" value="1"/>
</dbReference>
<name>A0A495R7V5_9EURY</name>
<accession>A0A495R7V5</accession>
<comment type="caution">
    <text evidence="1">The sequence shown here is derived from an EMBL/GenBank/DDBJ whole genome shotgun (WGS) entry which is preliminary data.</text>
</comment>
<sequence length="120" mass="13231">MKYNRTLALEEDGSYRVENGELVWIDGAAAVEQELKTTLATVRGEDPFDEDHGLRVFEAAGSAPPILEREIRDALLEDDRVEAVDEIVITDPDANRRVDVAISVTLVDGTGLDFETEVTV</sequence>
<dbReference type="InterPro" id="IPR020288">
    <property type="entry name" value="Sheath_initiator"/>
</dbReference>
<proteinExistence type="predicted"/>
<reference evidence="1 2" key="1">
    <citation type="submission" date="2018-10" db="EMBL/GenBank/DDBJ databases">
        <title>Genomic Encyclopedia of Archaeal and Bacterial Type Strains, Phase II (KMG-II): from individual species to whole genera.</title>
        <authorList>
            <person name="Goeker M."/>
        </authorList>
    </citation>
    <scope>NUCLEOTIDE SEQUENCE [LARGE SCALE GENOMIC DNA]</scope>
    <source>
        <strain evidence="1 2">DSM 11927</strain>
    </source>
</reference>
<dbReference type="SUPFAM" id="SSF160719">
    <property type="entry name" value="gpW/gp25-like"/>
    <property type="match status" value="1"/>
</dbReference>
<dbReference type="RefSeq" id="WP_121303429.1">
    <property type="nucleotide sequence ID" value="NZ_RBWW01000001.1"/>
</dbReference>
<evidence type="ECO:0000313" key="2">
    <source>
        <dbReference type="Proteomes" id="UP000268233"/>
    </source>
</evidence>
<dbReference type="EMBL" id="RBWW01000001">
    <property type="protein sequence ID" value="RKS83329.1"/>
    <property type="molecule type" value="Genomic_DNA"/>
</dbReference>
<protein>
    <recommendedName>
        <fullName evidence="3">DUF2634 domain-containing protein</fullName>
    </recommendedName>
</protein>
<evidence type="ECO:0008006" key="3">
    <source>
        <dbReference type="Google" id="ProtNLM"/>
    </source>
</evidence>
<gene>
    <name evidence="1" type="ORF">BDK61_2672</name>
</gene>
<dbReference type="Proteomes" id="UP000268233">
    <property type="component" value="Unassembled WGS sequence"/>
</dbReference>
<dbReference type="Gene3D" id="3.10.450.40">
    <property type="match status" value="1"/>
</dbReference>